<dbReference type="SUPFAM" id="SSF47576">
    <property type="entry name" value="Calponin-homology domain, CH-domain"/>
    <property type="match status" value="1"/>
</dbReference>
<comment type="function">
    <text evidence="3">May play a role in apoptosis regulation.</text>
</comment>
<comment type="subcellular location">
    <subcellularLocation>
        <location evidence="1">Nucleus</location>
    </subcellularLocation>
</comment>
<evidence type="ECO:0000259" key="6">
    <source>
        <dbReference type="PROSITE" id="PS50021"/>
    </source>
</evidence>
<evidence type="ECO:0000256" key="2">
    <source>
        <dbReference type="ARBA" id="ARBA00023242"/>
    </source>
</evidence>
<accession>A0ABD1YUX7</accession>
<evidence type="ECO:0000256" key="5">
    <source>
        <dbReference type="SAM" id="MobiDB-lite"/>
    </source>
</evidence>
<feature type="compositionally biased region" description="Polar residues" evidence="5">
    <location>
        <begin position="132"/>
        <end position="143"/>
    </location>
</feature>
<evidence type="ECO:0000256" key="3">
    <source>
        <dbReference type="ARBA" id="ARBA00058372"/>
    </source>
</evidence>
<dbReference type="PANTHER" id="PTHR12509">
    <property type="entry name" value="SPERMATOGENESIS-ASSOCIATED 4-RELATED"/>
    <property type="match status" value="1"/>
</dbReference>
<feature type="region of interest" description="Disordered" evidence="5">
    <location>
        <begin position="316"/>
        <end position="338"/>
    </location>
</feature>
<dbReference type="InterPro" id="IPR036872">
    <property type="entry name" value="CH_dom_sf"/>
</dbReference>
<dbReference type="Pfam" id="PF15261">
    <property type="entry name" value="JHY"/>
    <property type="match status" value="1"/>
</dbReference>
<evidence type="ECO:0000256" key="4">
    <source>
        <dbReference type="ARBA" id="ARBA00071322"/>
    </source>
</evidence>
<dbReference type="InterPro" id="IPR001715">
    <property type="entry name" value="CH_dom"/>
</dbReference>
<dbReference type="InterPro" id="IPR010441">
    <property type="entry name" value="CH_2"/>
</dbReference>
<dbReference type="Pfam" id="PF06294">
    <property type="entry name" value="CH_2"/>
    <property type="match status" value="1"/>
</dbReference>
<dbReference type="InterPro" id="IPR027968">
    <property type="entry name" value="JHY"/>
</dbReference>
<organism evidence="7 8">
    <name type="scientific">Riccia fluitans</name>
    <dbReference type="NCBI Taxonomy" id="41844"/>
    <lineage>
        <taxon>Eukaryota</taxon>
        <taxon>Viridiplantae</taxon>
        <taxon>Streptophyta</taxon>
        <taxon>Embryophyta</taxon>
        <taxon>Marchantiophyta</taxon>
        <taxon>Marchantiopsida</taxon>
        <taxon>Marchantiidae</taxon>
        <taxon>Marchantiales</taxon>
        <taxon>Ricciaceae</taxon>
        <taxon>Riccia</taxon>
    </lineage>
</organism>
<protein>
    <recommendedName>
        <fullName evidence="4">Spermatogenesis-associated protein 4</fullName>
    </recommendedName>
</protein>
<sequence length="474" mass="54912">MPGLQRDVLRWLVALNLSFPIKNIKRDFSNGFMVAEIFSRYFPQDIHMHSYDYGSRLAMKRDNWEQLKKFFRKKGFTILNDEIDNIIQCTSDDGAAPLLERMYNFLTQKPKVPENPSTQPATKSQEDHLLPWNNNDDQPSEEFTSYEEKEGEEEDASRSGRGSCSGNEDEWDDRGTCERRLQDGMYCDGAFECDGLVRPGRDGCGYEFEPLVRLEIEKSRDDPFTSFDSGVRFLDDDGDELHLQEEEPYREAHEDGEELEELLIEEEEFGSKKKYVNAVEKARLKENAKTKRLERAGSKAGSTVLQMKQNIARRNSCSDPALAFRSPNRSRQTNFKQYTLPDYRRQNQFGYIKLGSLGHKDNPELVFKRQALQRIKEFGRHARSCNTMSHPNPALANPKKSPKPSSRKVALDFASSIPKPKVKITKESSKENMKKVLLVQNHHTLTDLQILEMKHQSHKEHIEAIRRDLEHFLR</sequence>
<keyword evidence="2" id="KW-0539">Nucleus</keyword>
<gene>
    <name evidence="7" type="ORF">R1flu_005779</name>
</gene>
<feature type="region of interest" description="Disordered" evidence="5">
    <location>
        <begin position="109"/>
        <end position="174"/>
    </location>
</feature>
<evidence type="ECO:0000313" key="7">
    <source>
        <dbReference type="EMBL" id="KAL2634300.1"/>
    </source>
</evidence>
<feature type="region of interest" description="Disordered" evidence="5">
    <location>
        <begin position="384"/>
        <end position="406"/>
    </location>
</feature>
<feature type="domain" description="Calponin-homology (CH)" evidence="6">
    <location>
        <begin position="2"/>
        <end position="110"/>
    </location>
</feature>
<dbReference type="EMBL" id="JBHFFA010000003">
    <property type="protein sequence ID" value="KAL2634300.1"/>
    <property type="molecule type" value="Genomic_DNA"/>
</dbReference>
<dbReference type="PANTHER" id="PTHR12509:SF8">
    <property type="entry name" value="SPERMATOGENESIS-ASSOCIATED PROTEIN 4"/>
    <property type="match status" value="1"/>
</dbReference>
<reference evidence="7 8" key="1">
    <citation type="submission" date="2024-09" db="EMBL/GenBank/DDBJ databases">
        <title>Chromosome-scale assembly of Riccia fluitans.</title>
        <authorList>
            <person name="Paukszto L."/>
            <person name="Sawicki J."/>
            <person name="Karawczyk K."/>
            <person name="Piernik-Szablinska J."/>
            <person name="Szczecinska M."/>
            <person name="Mazdziarz M."/>
        </authorList>
    </citation>
    <scope>NUCLEOTIDE SEQUENCE [LARGE SCALE GENOMIC DNA]</scope>
    <source>
        <strain evidence="7">Rf_01</strain>
        <tissue evidence="7">Aerial parts of the thallus</tissue>
    </source>
</reference>
<dbReference type="AlphaFoldDB" id="A0ABD1YUX7"/>
<dbReference type="FunFam" id="1.10.418.10:FF:000061">
    <property type="entry name" value="Spermatogenesis associated 4"/>
    <property type="match status" value="1"/>
</dbReference>
<dbReference type="PROSITE" id="PS50021">
    <property type="entry name" value="CH"/>
    <property type="match status" value="1"/>
</dbReference>
<dbReference type="Gene3D" id="1.10.418.10">
    <property type="entry name" value="Calponin-like domain"/>
    <property type="match status" value="1"/>
</dbReference>
<dbReference type="Proteomes" id="UP001605036">
    <property type="component" value="Unassembled WGS sequence"/>
</dbReference>
<evidence type="ECO:0000313" key="8">
    <source>
        <dbReference type="Proteomes" id="UP001605036"/>
    </source>
</evidence>
<dbReference type="InterPro" id="IPR052111">
    <property type="entry name" value="Spermatogenesis_Ciliary_MAP"/>
</dbReference>
<evidence type="ECO:0000256" key="1">
    <source>
        <dbReference type="ARBA" id="ARBA00004123"/>
    </source>
</evidence>
<feature type="compositionally biased region" description="Polar residues" evidence="5">
    <location>
        <begin position="327"/>
        <end position="337"/>
    </location>
</feature>
<comment type="caution">
    <text evidence="7">The sequence shown here is derived from an EMBL/GenBank/DDBJ whole genome shotgun (WGS) entry which is preliminary data.</text>
</comment>
<keyword evidence="8" id="KW-1185">Reference proteome</keyword>
<dbReference type="GO" id="GO:0005737">
    <property type="term" value="C:cytoplasm"/>
    <property type="evidence" value="ECO:0007669"/>
    <property type="project" value="UniProtKB-ARBA"/>
</dbReference>
<dbReference type="GO" id="GO:0005634">
    <property type="term" value="C:nucleus"/>
    <property type="evidence" value="ECO:0007669"/>
    <property type="project" value="UniProtKB-SubCell"/>
</dbReference>
<name>A0ABD1YUX7_9MARC</name>
<proteinExistence type="predicted"/>